<evidence type="ECO:0000313" key="1">
    <source>
        <dbReference type="EMBL" id="NJC56167.1"/>
    </source>
</evidence>
<dbReference type="RefSeq" id="WP_167950078.1">
    <property type="nucleotide sequence ID" value="NZ_BAAAPQ010000026.1"/>
</dbReference>
<dbReference type="EMBL" id="JAATJN010000001">
    <property type="protein sequence ID" value="NJC56167.1"/>
    <property type="molecule type" value="Genomic_DNA"/>
</dbReference>
<dbReference type="Proteomes" id="UP000576792">
    <property type="component" value="Unassembled WGS sequence"/>
</dbReference>
<dbReference type="AlphaFoldDB" id="A0A846S5R3"/>
<keyword evidence="2" id="KW-1185">Reference proteome</keyword>
<name>A0A846S5R3_9MICO</name>
<protein>
    <submittedName>
        <fullName evidence="1">Uncharacterized protein</fullName>
    </submittedName>
</protein>
<proteinExistence type="predicted"/>
<organism evidence="1 2">
    <name type="scientific">Brevibacterium marinum</name>
    <dbReference type="NCBI Taxonomy" id="418643"/>
    <lineage>
        <taxon>Bacteria</taxon>
        <taxon>Bacillati</taxon>
        <taxon>Actinomycetota</taxon>
        <taxon>Actinomycetes</taxon>
        <taxon>Micrococcales</taxon>
        <taxon>Brevibacteriaceae</taxon>
        <taxon>Brevibacterium</taxon>
    </lineage>
</organism>
<gene>
    <name evidence="1" type="ORF">BKA07_001202</name>
</gene>
<accession>A0A846S5R3</accession>
<comment type="caution">
    <text evidence="1">The sequence shown here is derived from an EMBL/GenBank/DDBJ whole genome shotgun (WGS) entry which is preliminary data.</text>
</comment>
<evidence type="ECO:0000313" key="2">
    <source>
        <dbReference type="Proteomes" id="UP000576792"/>
    </source>
</evidence>
<reference evidence="1 2" key="1">
    <citation type="submission" date="2020-03" db="EMBL/GenBank/DDBJ databases">
        <title>Sequencing the genomes of 1000 actinobacteria strains.</title>
        <authorList>
            <person name="Klenk H.-P."/>
        </authorList>
    </citation>
    <scope>NUCLEOTIDE SEQUENCE [LARGE SCALE GENOMIC DNA]</scope>
    <source>
        <strain evidence="1 2">DSM 18964</strain>
    </source>
</reference>
<sequence>MIIEKRMHRIGSASAEVHGDTCVRSTAFLVSTVWCVLYGTRLSDELFAPELRPIIIFVVFRIGLSGSALSRRFLSLLQHPCFFFGVEFCRAPLQLGLCLGVVNACIPQAAAAPTPRLCGIRLCRLDAPRICRYRFGWRR</sequence>